<evidence type="ECO:0000256" key="1">
    <source>
        <dbReference type="SAM" id="Phobius"/>
    </source>
</evidence>
<name>A0ABU3SD46_9HYPH</name>
<protein>
    <submittedName>
        <fullName evidence="2">Flp family type IVb pilin</fullName>
    </submittedName>
</protein>
<dbReference type="Proteomes" id="UP001254257">
    <property type="component" value="Unassembled WGS sequence"/>
</dbReference>
<proteinExistence type="predicted"/>
<dbReference type="Pfam" id="PF04964">
    <property type="entry name" value="Flp_Fap"/>
    <property type="match status" value="1"/>
</dbReference>
<keyword evidence="1" id="KW-0812">Transmembrane</keyword>
<gene>
    <name evidence="2" type="ORF">RKE40_22570</name>
</gene>
<dbReference type="PROSITE" id="PS51257">
    <property type="entry name" value="PROKAR_LIPOPROTEIN"/>
    <property type="match status" value="1"/>
</dbReference>
<dbReference type="RefSeq" id="WP_316020456.1">
    <property type="nucleotide sequence ID" value="NZ_JAWDID010000046.1"/>
</dbReference>
<reference evidence="2 3" key="1">
    <citation type="submission" date="2023-09" db="EMBL/GenBank/DDBJ databases">
        <title>Whole genome shotgun sequencing (WGS) of Bosea sp. ZW T0_25, isolated from stored onions (Allium cepa).</title>
        <authorList>
            <person name="Stoll D.A."/>
            <person name="Huch M."/>
        </authorList>
    </citation>
    <scope>NUCLEOTIDE SEQUENCE [LARGE SCALE GENOMIC DNA]</scope>
    <source>
        <strain evidence="2 3">ZW T0_25</strain>
    </source>
</reference>
<evidence type="ECO:0000313" key="3">
    <source>
        <dbReference type="Proteomes" id="UP001254257"/>
    </source>
</evidence>
<keyword evidence="3" id="KW-1185">Reference proteome</keyword>
<keyword evidence="1" id="KW-1133">Transmembrane helix</keyword>
<sequence length="58" mass="6106">MKPIFALARDFLHDDRGATAVEYCLIAAMISLACVTAATTIGQSVLGFFQQAAAGFNP</sequence>
<keyword evidence="1" id="KW-0472">Membrane</keyword>
<dbReference type="EMBL" id="JAWDID010000046">
    <property type="protein sequence ID" value="MDU0342692.1"/>
    <property type="molecule type" value="Genomic_DNA"/>
</dbReference>
<feature type="transmembrane region" description="Helical" evidence="1">
    <location>
        <begin position="20"/>
        <end position="41"/>
    </location>
</feature>
<organism evidence="2 3">
    <name type="scientific">Bosea rubneri</name>
    <dbReference type="NCBI Taxonomy" id="3075434"/>
    <lineage>
        <taxon>Bacteria</taxon>
        <taxon>Pseudomonadati</taxon>
        <taxon>Pseudomonadota</taxon>
        <taxon>Alphaproteobacteria</taxon>
        <taxon>Hyphomicrobiales</taxon>
        <taxon>Boseaceae</taxon>
        <taxon>Bosea</taxon>
    </lineage>
</organism>
<accession>A0ABU3SD46</accession>
<dbReference type="InterPro" id="IPR007047">
    <property type="entry name" value="Flp_Fap"/>
</dbReference>
<comment type="caution">
    <text evidence="2">The sequence shown here is derived from an EMBL/GenBank/DDBJ whole genome shotgun (WGS) entry which is preliminary data.</text>
</comment>
<evidence type="ECO:0000313" key="2">
    <source>
        <dbReference type="EMBL" id="MDU0342692.1"/>
    </source>
</evidence>